<dbReference type="RefSeq" id="WP_072883132.1">
    <property type="nucleotide sequence ID" value="NZ_FQVO01000001.1"/>
</dbReference>
<name>A0A1M4TIH1_9FLAO</name>
<keyword evidence="2" id="KW-1185">Reference proteome</keyword>
<evidence type="ECO:0000313" key="2">
    <source>
        <dbReference type="Proteomes" id="UP000184236"/>
    </source>
</evidence>
<dbReference type="Gene3D" id="3.20.20.150">
    <property type="entry name" value="Divalent-metal-dependent TIM barrel enzymes"/>
    <property type="match status" value="1"/>
</dbReference>
<dbReference type="EMBL" id="FQVO01000001">
    <property type="protein sequence ID" value="SHE44067.1"/>
    <property type="molecule type" value="Genomic_DNA"/>
</dbReference>
<organism evidence="1 2">
    <name type="scientific">Chryseobacterium takakiae</name>
    <dbReference type="NCBI Taxonomy" id="1302685"/>
    <lineage>
        <taxon>Bacteria</taxon>
        <taxon>Pseudomonadati</taxon>
        <taxon>Bacteroidota</taxon>
        <taxon>Flavobacteriia</taxon>
        <taxon>Flavobacteriales</taxon>
        <taxon>Weeksellaceae</taxon>
        <taxon>Chryseobacterium group</taxon>
        <taxon>Chryseobacterium</taxon>
    </lineage>
</organism>
<dbReference type="Proteomes" id="UP000184236">
    <property type="component" value="Unassembled WGS sequence"/>
</dbReference>
<dbReference type="InterPro" id="IPR036237">
    <property type="entry name" value="Xyl_isomerase-like_sf"/>
</dbReference>
<sequence>MKIKVLATQWGSESWSAKAFLDFVLSNDYDGIEINMPQDAQYISEFSNELERIRKERSFTFVGQVVLDYRNEGFEQHLKLYRERLEQVISFKPDFINAQSGADFFSFDENCAFIECAQNLAKEHGIRILHETHRGKFSFHSLGTLDYLKKYSDIELTADLSHWCNVSESLLMGQDFILEKIFPRIRHIHARIGFAQAPQVNHFMAPEWETTTQKFLNWWREILNVQENQTEFTFLTEFGPPPYLPSLPFSNVPLANQWELNLAMKNLIKSTFN</sequence>
<dbReference type="AlphaFoldDB" id="A0A1M4TIH1"/>
<dbReference type="STRING" id="1302685.SAMN05444408_101393"/>
<protein>
    <submittedName>
        <fullName evidence="1">Sugar phosphate isomerase/epimerase</fullName>
    </submittedName>
</protein>
<dbReference type="OrthoDB" id="2555274at2"/>
<evidence type="ECO:0000313" key="1">
    <source>
        <dbReference type="EMBL" id="SHE44067.1"/>
    </source>
</evidence>
<accession>A0A1M4TIH1</accession>
<dbReference type="GO" id="GO:0016853">
    <property type="term" value="F:isomerase activity"/>
    <property type="evidence" value="ECO:0007669"/>
    <property type="project" value="UniProtKB-KW"/>
</dbReference>
<keyword evidence="1" id="KW-0413">Isomerase</keyword>
<gene>
    <name evidence="1" type="ORF">SAMN05444408_101393</name>
</gene>
<proteinExistence type="predicted"/>
<dbReference type="SUPFAM" id="SSF51658">
    <property type="entry name" value="Xylose isomerase-like"/>
    <property type="match status" value="1"/>
</dbReference>
<reference evidence="2" key="1">
    <citation type="submission" date="2016-11" db="EMBL/GenBank/DDBJ databases">
        <authorList>
            <person name="Varghese N."/>
            <person name="Submissions S."/>
        </authorList>
    </citation>
    <scope>NUCLEOTIDE SEQUENCE [LARGE SCALE GENOMIC DNA]</scope>
    <source>
        <strain evidence="2">DSM 26898</strain>
    </source>
</reference>